<reference evidence="2" key="2">
    <citation type="submission" date="2015-01" db="EMBL/GenBank/DDBJ databases">
        <title>Evolutionary Origins and Diversification of the Mycorrhizal Mutualists.</title>
        <authorList>
            <consortium name="DOE Joint Genome Institute"/>
            <consortium name="Mycorrhizal Genomics Consortium"/>
            <person name="Kohler A."/>
            <person name="Kuo A."/>
            <person name="Nagy L.G."/>
            <person name="Floudas D."/>
            <person name="Copeland A."/>
            <person name="Barry K.W."/>
            <person name="Cichocki N."/>
            <person name="Veneault-Fourrey C."/>
            <person name="LaButti K."/>
            <person name="Lindquist E.A."/>
            <person name="Lipzen A."/>
            <person name="Lundell T."/>
            <person name="Morin E."/>
            <person name="Murat C."/>
            <person name="Riley R."/>
            <person name="Ohm R."/>
            <person name="Sun H."/>
            <person name="Tunlid A."/>
            <person name="Henrissat B."/>
            <person name="Grigoriev I.V."/>
            <person name="Hibbett D.S."/>
            <person name="Martin F."/>
        </authorList>
    </citation>
    <scope>NUCLEOTIDE SEQUENCE [LARGE SCALE GENOMIC DNA]</scope>
    <source>
        <strain evidence="2">Zn</strain>
    </source>
</reference>
<dbReference type="EMBL" id="KN832874">
    <property type="protein sequence ID" value="KIN03007.1"/>
    <property type="molecule type" value="Genomic_DNA"/>
</dbReference>
<keyword evidence="2" id="KW-1185">Reference proteome</keyword>
<accession>A0A0C3HKZ4</accession>
<dbReference type="STRING" id="913774.A0A0C3HKZ4"/>
<protein>
    <recommendedName>
        <fullName evidence="3">Fungal N-terminal domain-containing protein</fullName>
    </recommendedName>
</protein>
<evidence type="ECO:0008006" key="3">
    <source>
        <dbReference type="Google" id="ProtNLM"/>
    </source>
</evidence>
<organism evidence="1 2">
    <name type="scientific">Oidiodendron maius (strain Zn)</name>
    <dbReference type="NCBI Taxonomy" id="913774"/>
    <lineage>
        <taxon>Eukaryota</taxon>
        <taxon>Fungi</taxon>
        <taxon>Dikarya</taxon>
        <taxon>Ascomycota</taxon>
        <taxon>Pezizomycotina</taxon>
        <taxon>Leotiomycetes</taxon>
        <taxon>Leotiomycetes incertae sedis</taxon>
        <taxon>Myxotrichaceae</taxon>
        <taxon>Oidiodendron</taxon>
    </lineage>
</organism>
<dbReference type="PANTHER" id="PTHR38886">
    <property type="entry name" value="SESA DOMAIN-CONTAINING PROTEIN"/>
    <property type="match status" value="1"/>
</dbReference>
<dbReference type="AlphaFoldDB" id="A0A0C3HKZ4"/>
<dbReference type="OrthoDB" id="3045089at2759"/>
<dbReference type="InParanoid" id="A0A0C3HKZ4"/>
<sequence>TMSFGFSAGDFITALELVTTLVNALRDSGGSSAEYQALISQLYTLENALLRVKQLELDESQHAEVIALRQAAAQCQRTIDGFWEKIKKYQPSLRAEGSGSRVKDAWRKVKWAVCKKDDLVKFKADLMAHTESIELLLTTVQMAGTRIEFKKNEENYRSLVGKVQDSYFGCMRRMTVLLERASMCVQQGKQLLEMTAKIMRVETNVLVFQIVLNIQHIITRIPGQINRQQPVYFVDALGRPTPFHLEFIMCAEVSELFIHTDVRL</sequence>
<reference evidence="1 2" key="1">
    <citation type="submission" date="2014-04" db="EMBL/GenBank/DDBJ databases">
        <authorList>
            <consortium name="DOE Joint Genome Institute"/>
            <person name="Kuo A."/>
            <person name="Martino E."/>
            <person name="Perotto S."/>
            <person name="Kohler A."/>
            <person name="Nagy L.G."/>
            <person name="Floudas D."/>
            <person name="Copeland A."/>
            <person name="Barry K.W."/>
            <person name="Cichocki N."/>
            <person name="Veneault-Fourrey C."/>
            <person name="LaButti K."/>
            <person name="Lindquist E.A."/>
            <person name="Lipzen A."/>
            <person name="Lundell T."/>
            <person name="Morin E."/>
            <person name="Murat C."/>
            <person name="Sun H."/>
            <person name="Tunlid A."/>
            <person name="Henrissat B."/>
            <person name="Grigoriev I.V."/>
            <person name="Hibbett D.S."/>
            <person name="Martin F."/>
            <person name="Nordberg H.P."/>
            <person name="Cantor M.N."/>
            <person name="Hua S.X."/>
        </authorList>
    </citation>
    <scope>NUCLEOTIDE SEQUENCE [LARGE SCALE GENOMIC DNA]</scope>
    <source>
        <strain evidence="1 2">Zn</strain>
    </source>
</reference>
<feature type="non-terminal residue" evidence="1">
    <location>
        <position position="1"/>
    </location>
</feature>
<gene>
    <name evidence="1" type="ORF">OIDMADRAFT_118907</name>
</gene>
<dbReference type="HOGENOM" id="CLU_099130_0_0_1"/>
<evidence type="ECO:0000313" key="1">
    <source>
        <dbReference type="EMBL" id="KIN03007.1"/>
    </source>
</evidence>
<dbReference type="Proteomes" id="UP000054321">
    <property type="component" value="Unassembled WGS sequence"/>
</dbReference>
<name>A0A0C3HKZ4_OIDMZ</name>
<proteinExistence type="predicted"/>
<evidence type="ECO:0000313" key="2">
    <source>
        <dbReference type="Proteomes" id="UP000054321"/>
    </source>
</evidence>
<dbReference type="PANTHER" id="PTHR38886:SF1">
    <property type="entry name" value="NACHT-NTPASE AND P-LOOP NTPASES N-TERMINAL DOMAIN-CONTAINING PROTEIN"/>
    <property type="match status" value="1"/>
</dbReference>